<dbReference type="SUPFAM" id="SSF53067">
    <property type="entry name" value="Actin-like ATPase domain"/>
    <property type="match status" value="1"/>
</dbReference>
<organism evidence="2 3">
    <name type="scientific">Rubrobacter marinus</name>
    <dbReference type="NCBI Taxonomy" id="2653852"/>
    <lineage>
        <taxon>Bacteria</taxon>
        <taxon>Bacillati</taxon>
        <taxon>Actinomycetota</taxon>
        <taxon>Rubrobacteria</taxon>
        <taxon>Rubrobacterales</taxon>
        <taxon>Rubrobacteraceae</taxon>
        <taxon>Rubrobacter</taxon>
    </lineage>
</organism>
<reference evidence="2 3" key="1">
    <citation type="submission" date="2019-10" db="EMBL/GenBank/DDBJ databases">
        <title>Rubrobacter sp nov SCSIO 52915 isolated from a deep-sea sediment in the South China Sea.</title>
        <authorList>
            <person name="Chen R.W."/>
        </authorList>
    </citation>
    <scope>NUCLEOTIDE SEQUENCE [LARGE SCALE GENOMIC DNA]</scope>
    <source>
        <strain evidence="2 3">SCSIO 52915</strain>
    </source>
</reference>
<protein>
    <submittedName>
        <fullName evidence="2">ROK family protein</fullName>
    </submittedName>
</protein>
<dbReference type="PANTHER" id="PTHR18964:SF173">
    <property type="entry name" value="GLUCOKINASE"/>
    <property type="match status" value="1"/>
</dbReference>
<dbReference type="EMBL" id="CP045121">
    <property type="protein sequence ID" value="QIN79408.1"/>
    <property type="molecule type" value="Genomic_DNA"/>
</dbReference>
<dbReference type="Pfam" id="PF00480">
    <property type="entry name" value="ROK"/>
    <property type="match status" value="1"/>
</dbReference>
<name>A0A6G8PZ02_9ACTN</name>
<evidence type="ECO:0000313" key="3">
    <source>
        <dbReference type="Proteomes" id="UP000502706"/>
    </source>
</evidence>
<dbReference type="RefSeq" id="WP_166397072.1">
    <property type="nucleotide sequence ID" value="NZ_CP045121.1"/>
</dbReference>
<dbReference type="PANTHER" id="PTHR18964">
    <property type="entry name" value="ROK (REPRESSOR, ORF, KINASE) FAMILY"/>
    <property type="match status" value="1"/>
</dbReference>
<proteinExistence type="inferred from homology"/>
<dbReference type="Proteomes" id="UP000502706">
    <property type="component" value="Chromosome"/>
</dbReference>
<dbReference type="InterPro" id="IPR000600">
    <property type="entry name" value="ROK"/>
</dbReference>
<dbReference type="KEGG" id="rmar:GBA65_13820"/>
<gene>
    <name evidence="2" type="ORF">GBA65_13820</name>
</gene>
<dbReference type="InterPro" id="IPR043129">
    <property type="entry name" value="ATPase_NBD"/>
</dbReference>
<accession>A0A6G8PZ02</accession>
<keyword evidence="3" id="KW-1185">Reference proteome</keyword>
<dbReference type="InterPro" id="IPR049874">
    <property type="entry name" value="ROK_cs"/>
</dbReference>
<evidence type="ECO:0000256" key="1">
    <source>
        <dbReference type="ARBA" id="ARBA00006479"/>
    </source>
</evidence>
<dbReference type="AlphaFoldDB" id="A0A6G8PZ02"/>
<dbReference type="Gene3D" id="3.30.420.40">
    <property type="match status" value="2"/>
</dbReference>
<evidence type="ECO:0000313" key="2">
    <source>
        <dbReference type="EMBL" id="QIN79408.1"/>
    </source>
</evidence>
<comment type="similarity">
    <text evidence="1">Belongs to the ROK (NagC/XylR) family.</text>
</comment>
<sequence>MNAIGVDVGGTKIAAGVVTPEGKVLNEVRYPSSGPTERLLSSIARAINDVKDGYEVGGACLAVPGNILATENRVIFSPNLHTIEGVDLEQEMRRRTGFDITVENDANAAAWGEFRFGAGARYDHLVFVTLGTGVGGGVITHGVLMRGAQGAGGELGHMTIQATGPRCGCGNRGCLEALASGTAIQRRAREVAAEEPNSALGRLAIERRVLGEDVTRLAEEGDEAALSVLEEAGLWLGIGLAGFVNIFNPEVVAVGGGVSRAGELILDATRREVHLRARSPARDLVKIQPATLGPESGVLGAAALARDESGEYVLGT</sequence>
<dbReference type="PROSITE" id="PS01125">
    <property type="entry name" value="ROK"/>
    <property type="match status" value="1"/>
</dbReference>